<dbReference type="PATRIC" id="fig|1420583.3.peg.2671"/>
<dbReference type="EMBL" id="JACT01000002">
    <property type="protein sequence ID" value="KMS55883.1"/>
    <property type="molecule type" value="Genomic_DNA"/>
</dbReference>
<comment type="caution">
    <text evidence="1">The sequence shown here is derived from an EMBL/GenBank/DDBJ whole genome shotgun (WGS) entry which is preliminary data.</text>
</comment>
<protein>
    <submittedName>
        <fullName evidence="1">NAD-dependent formate dehydrogenase subunit delta</fullName>
    </submittedName>
</protein>
<proteinExistence type="predicted"/>
<dbReference type="STRING" id="1420583.V473_14305"/>
<dbReference type="AlphaFoldDB" id="A0A0J7XXD7"/>
<sequence length="101" mass="11039">MSDDTHVMSTEDRLLYMAHQIARNLAMMGDAKATEALAEHLTRFWDPRMKAQIVAIAQDQPDRLSPMVAAAVARMARGRAAPDVDATQFNAVDETGHCDAG</sequence>
<evidence type="ECO:0000313" key="1">
    <source>
        <dbReference type="EMBL" id="KMS55883.1"/>
    </source>
</evidence>
<reference evidence="1 2" key="1">
    <citation type="journal article" date="2015" name="G3 (Bethesda)">
        <title>Insights into Ongoing Evolution of the Hexachlorocyclohexane Catabolic Pathway from Comparative Genomics of Ten Sphingomonadaceae Strains.</title>
        <authorList>
            <person name="Pearce S.L."/>
            <person name="Oakeshott J.G."/>
            <person name="Pandey G."/>
        </authorList>
    </citation>
    <scope>NUCLEOTIDE SEQUENCE [LARGE SCALE GENOMIC DNA]</scope>
    <source>
        <strain evidence="1 2">LL01</strain>
    </source>
</reference>
<dbReference type="Proteomes" id="UP000052232">
    <property type="component" value="Unassembled WGS sequence"/>
</dbReference>
<keyword evidence="2" id="KW-1185">Reference proteome</keyword>
<organism evidence="1 2">
    <name type="scientific">Sphingobium cupriresistens LL01</name>
    <dbReference type="NCBI Taxonomy" id="1420583"/>
    <lineage>
        <taxon>Bacteria</taxon>
        <taxon>Pseudomonadati</taxon>
        <taxon>Pseudomonadota</taxon>
        <taxon>Alphaproteobacteria</taxon>
        <taxon>Sphingomonadales</taxon>
        <taxon>Sphingomonadaceae</taxon>
        <taxon>Sphingobium</taxon>
    </lineage>
</organism>
<gene>
    <name evidence="1" type="ORF">V473_14305</name>
</gene>
<dbReference type="Pfam" id="PF11390">
    <property type="entry name" value="FdsD"/>
    <property type="match status" value="1"/>
</dbReference>
<accession>A0A0J7XXD7</accession>
<name>A0A0J7XXD7_9SPHN</name>
<dbReference type="RefSeq" id="WP_201785499.1">
    <property type="nucleotide sequence ID" value="NZ_KQ130434.1"/>
</dbReference>
<dbReference type="InterPro" id="IPR021074">
    <property type="entry name" value="Formate_DH_dsu"/>
</dbReference>
<evidence type="ECO:0000313" key="2">
    <source>
        <dbReference type="Proteomes" id="UP000052232"/>
    </source>
</evidence>